<organism evidence="1 2">
    <name type="scientific">Bauhinia variegata</name>
    <name type="common">Purple orchid tree</name>
    <name type="synonym">Phanera variegata</name>
    <dbReference type="NCBI Taxonomy" id="167791"/>
    <lineage>
        <taxon>Eukaryota</taxon>
        <taxon>Viridiplantae</taxon>
        <taxon>Streptophyta</taxon>
        <taxon>Embryophyta</taxon>
        <taxon>Tracheophyta</taxon>
        <taxon>Spermatophyta</taxon>
        <taxon>Magnoliopsida</taxon>
        <taxon>eudicotyledons</taxon>
        <taxon>Gunneridae</taxon>
        <taxon>Pentapetalae</taxon>
        <taxon>rosids</taxon>
        <taxon>fabids</taxon>
        <taxon>Fabales</taxon>
        <taxon>Fabaceae</taxon>
        <taxon>Cercidoideae</taxon>
        <taxon>Cercideae</taxon>
        <taxon>Bauhiniinae</taxon>
        <taxon>Bauhinia</taxon>
    </lineage>
</organism>
<name>A0ACB9Q1B5_BAUVA</name>
<keyword evidence="2" id="KW-1185">Reference proteome</keyword>
<reference evidence="1 2" key="1">
    <citation type="journal article" date="2022" name="DNA Res.">
        <title>Chromosomal-level genome assembly of the orchid tree Bauhinia variegata (Leguminosae; Cercidoideae) supports the allotetraploid origin hypothesis of Bauhinia.</title>
        <authorList>
            <person name="Zhong Y."/>
            <person name="Chen Y."/>
            <person name="Zheng D."/>
            <person name="Pang J."/>
            <person name="Liu Y."/>
            <person name="Luo S."/>
            <person name="Meng S."/>
            <person name="Qian L."/>
            <person name="Wei D."/>
            <person name="Dai S."/>
            <person name="Zhou R."/>
        </authorList>
    </citation>
    <scope>NUCLEOTIDE SEQUENCE [LARGE SCALE GENOMIC DNA]</scope>
    <source>
        <strain evidence="1">BV-YZ2020</strain>
    </source>
</reference>
<comment type="caution">
    <text evidence="1">The sequence shown here is derived from an EMBL/GenBank/DDBJ whole genome shotgun (WGS) entry which is preliminary data.</text>
</comment>
<gene>
    <name evidence="1" type="ORF">L6164_003723</name>
</gene>
<dbReference type="Proteomes" id="UP000828941">
    <property type="component" value="Chromosome 2"/>
</dbReference>
<protein>
    <submittedName>
        <fullName evidence="1">Uncharacterized protein</fullName>
    </submittedName>
</protein>
<dbReference type="EMBL" id="CM039427">
    <property type="protein sequence ID" value="KAI4354899.1"/>
    <property type="molecule type" value="Genomic_DNA"/>
</dbReference>
<accession>A0ACB9Q1B5</accession>
<evidence type="ECO:0000313" key="2">
    <source>
        <dbReference type="Proteomes" id="UP000828941"/>
    </source>
</evidence>
<proteinExistence type="predicted"/>
<evidence type="ECO:0000313" key="1">
    <source>
        <dbReference type="EMBL" id="KAI4354899.1"/>
    </source>
</evidence>
<sequence>MLSNRSNQPAHQETTCGLLLNELQIIWDEVGEPEDQRDAVLFEIEQKCLELYRKNVDDAKKMRAQLQQAIADSEAEIADICSAIGEQPLNFDRKSSESLKKELETTVSQLEEMRKLKTERKKQFLEVLCQLQNISSELYGCSVVNAYLDESDLSLKKLGELRRRLLEFQNEKDSRLKQVSDRLNTLQSLCLVLGVDFKHIIGGIHPYMVSSTRTKDVSDRTINNLTSEVQSLREVKIQRMQKLQSLAAAVLEIWNFMDTPLGAQQKFHNITSKIAASESEFYEPNMLSIDSISNVEAEVRRLELLKSTKMKDLILRKKIELEEICRSTHLIAGAPFPGEHSIELTESENVDPEYLLEQIDREIMQTKEEALCRKEILEKVEKWFAATQEESWLEEYNRDDNRYNAGRGTHLALKRAEKARAFVNKIPGMVEALTSKIAAWEKEKGVEFLYDGSRLLSLLEDYGNLRQEKENEKQRQRDQRRIQGQLTAEHETLFGSKPSPSKCGKTTPRCSTGLPCNRKVSMGGAMLQNLKTEKAATPLHSNNKGSFSNQTSSILRKQNGKETTKAAGLPVKKNSKTAEKKIGIQSPVTRKPLSPVSSSVLSEANIANFQEYNITLKNWVSRETQQITLSQVQIRTPSKPITVGDEENKTPKNMGIPLPSTPPTSVPMLTATTPNTPAVFSSYGVASKTAQPIEYSFEEVRAGFIHP</sequence>